<dbReference type="eggNOG" id="COG1175">
    <property type="taxonomic scope" value="Bacteria"/>
</dbReference>
<evidence type="ECO:0000256" key="4">
    <source>
        <dbReference type="ARBA" id="ARBA00022692"/>
    </source>
</evidence>
<dbReference type="AlphaFoldDB" id="K6YIX0"/>
<dbReference type="Proteomes" id="UP000006327">
    <property type="component" value="Unassembled WGS sequence"/>
</dbReference>
<dbReference type="GO" id="GO:0055085">
    <property type="term" value="P:transmembrane transport"/>
    <property type="evidence" value="ECO:0007669"/>
    <property type="project" value="InterPro"/>
</dbReference>
<feature type="transmembrane region" description="Helical" evidence="7">
    <location>
        <begin position="280"/>
        <end position="300"/>
    </location>
</feature>
<reference evidence="9 10" key="1">
    <citation type="journal article" date="2017" name="Antonie Van Leeuwenhoek">
        <title>Rhizobium rhizosphaerae sp. nov., a novel species isolated from rice rhizosphere.</title>
        <authorList>
            <person name="Zhao J.J."/>
            <person name="Zhang J."/>
            <person name="Zhang R.J."/>
            <person name="Zhang C.W."/>
            <person name="Yin H.Q."/>
            <person name="Zhang X.X."/>
        </authorList>
    </citation>
    <scope>NUCLEOTIDE SEQUENCE [LARGE SCALE GENOMIC DNA]</scope>
    <source>
        <strain evidence="9 10">BSs20135</strain>
    </source>
</reference>
<dbReference type="PANTHER" id="PTHR30193">
    <property type="entry name" value="ABC TRANSPORTER PERMEASE PROTEIN"/>
    <property type="match status" value="1"/>
</dbReference>
<keyword evidence="10" id="KW-1185">Reference proteome</keyword>
<protein>
    <submittedName>
        <fullName evidence="9">Multiple sugar transport system permease protein</fullName>
    </submittedName>
</protein>
<dbReference type="Gene3D" id="1.10.3720.10">
    <property type="entry name" value="MetI-like"/>
    <property type="match status" value="1"/>
</dbReference>
<accession>K6YIX0</accession>
<proteinExistence type="inferred from homology"/>
<evidence type="ECO:0000256" key="3">
    <source>
        <dbReference type="ARBA" id="ARBA00022475"/>
    </source>
</evidence>
<dbReference type="InterPro" id="IPR035906">
    <property type="entry name" value="MetI-like_sf"/>
</dbReference>
<evidence type="ECO:0000256" key="1">
    <source>
        <dbReference type="ARBA" id="ARBA00004651"/>
    </source>
</evidence>
<keyword evidence="2 7" id="KW-0813">Transport</keyword>
<dbReference type="EMBL" id="BAEO01000013">
    <property type="protein sequence ID" value="GAC18112.1"/>
    <property type="molecule type" value="Genomic_DNA"/>
</dbReference>
<gene>
    <name evidence="9" type="ORF">GARC_1132</name>
</gene>
<keyword evidence="4 7" id="KW-0812">Transmembrane</keyword>
<sequence>MNTNTIASQSINKKYFSVAQKKAMWAWLFLAIPIIFFIVVRFYPTIDSFYISLTKWNIVQDKEFIGLENYIRLFSDPVFWVVLSNTFEYLILGMPISLVLSFTIAYNLDKFKFGHTFIRACYFIPYLTTAVAMAWVWRWFYQSAPIGLFNNILIELGLEQMMFLRSTEQALPSVLAPAIWAGLGFQILIFMAGLRSVPASYLEAAKIDGAGRWQVLKEITLPHLWPTIVFLVVISTIGFLRIFDQVYNMTLDGQGGPINSSRPLVLHIYQSAFADFEMGFAAAQTVVLFAILSIITFIQFKLMRRK</sequence>
<evidence type="ECO:0000259" key="8">
    <source>
        <dbReference type="PROSITE" id="PS50928"/>
    </source>
</evidence>
<keyword evidence="9" id="KW-0762">Sugar transport</keyword>
<dbReference type="CDD" id="cd06261">
    <property type="entry name" value="TM_PBP2"/>
    <property type="match status" value="1"/>
</dbReference>
<evidence type="ECO:0000313" key="10">
    <source>
        <dbReference type="Proteomes" id="UP000006327"/>
    </source>
</evidence>
<keyword evidence="6 7" id="KW-0472">Membrane</keyword>
<organism evidence="9 10">
    <name type="scientific">Paraglaciecola arctica BSs20135</name>
    <dbReference type="NCBI Taxonomy" id="493475"/>
    <lineage>
        <taxon>Bacteria</taxon>
        <taxon>Pseudomonadati</taxon>
        <taxon>Pseudomonadota</taxon>
        <taxon>Gammaproteobacteria</taxon>
        <taxon>Alteromonadales</taxon>
        <taxon>Alteromonadaceae</taxon>
        <taxon>Paraglaciecola</taxon>
    </lineage>
</organism>
<feature type="transmembrane region" description="Helical" evidence="7">
    <location>
        <begin position="224"/>
        <end position="243"/>
    </location>
</feature>
<feature type="transmembrane region" description="Helical" evidence="7">
    <location>
        <begin position="23"/>
        <end position="43"/>
    </location>
</feature>
<dbReference type="OrthoDB" id="9785347at2"/>
<evidence type="ECO:0000256" key="7">
    <source>
        <dbReference type="RuleBase" id="RU363032"/>
    </source>
</evidence>
<evidence type="ECO:0000256" key="5">
    <source>
        <dbReference type="ARBA" id="ARBA00022989"/>
    </source>
</evidence>
<evidence type="ECO:0000256" key="6">
    <source>
        <dbReference type="ARBA" id="ARBA00023136"/>
    </source>
</evidence>
<comment type="caution">
    <text evidence="9">The sequence shown here is derived from an EMBL/GenBank/DDBJ whole genome shotgun (WGS) entry which is preliminary data.</text>
</comment>
<dbReference type="PROSITE" id="PS50928">
    <property type="entry name" value="ABC_TM1"/>
    <property type="match status" value="1"/>
</dbReference>
<dbReference type="PANTHER" id="PTHR30193:SF37">
    <property type="entry name" value="INNER MEMBRANE ABC TRANSPORTER PERMEASE PROTEIN YCJO"/>
    <property type="match status" value="1"/>
</dbReference>
<feature type="transmembrane region" description="Helical" evidence="7">
    <location>
        <begin position="170"/>
        <end position="194"/>
    </location>
</feature>
<comment type="subcellular location">
    <subcellularLocation>
        <location evidence="1 7">Cell membrane</location>
        <topology evidence="1 7">Multi-pass membrane protein</topology>
    </subcellularLocation>
</comment>
<feature type="transmembrane region" description="Helical" evidence="7">
    <location>
        <begin position="120"/>
        <end position="140"/>
    </location>
</feature>
<dbReference type="InterPro" id="IPR000515">
    <property type="entry name" value="MetI-like"/>
</dbReference>
<feature type="transmembrane region" description="Helical" evidence="7">
    <location>
        <begin position="89"/>
        <end position="108"/>
    </location>
</feature>
<dbReference type="GO" id="GO:0005886">
    <property type="term" value="C:plasma membrane"/>
    <property type="evidence" value="ECO:0007669"/>
    <property type="project" value="UniProtKB-SubCell"/>
</dbReference>
<keyword evidence="3" id="KW-1003">Cell membrane</keyword>
<evidence type="ECO:0000313" key="9">
    <source>
        <dbReference type="EMBL" id="GAC18112.1"/>
    </source>
</evidence>
<name>K6YIX0_9ALTE</name>
<dbReference type="RefSeq" id="WP_007617578.1">
    <property type="nucleotide sequence ID" value="NZ_BAEO01000013.1"/>
</dbReference>
<dbReference type="STRING" id="493475.GARC_1132"/>
<dbReference type="SUPFAM" id="SSF161098">
    <property type="entry name" value="MetI-like"/>
    <property type="match status" value="1"/>
</dbReference>
<dbReference type="InterPro" id="IPR051393">
    <property type="entry name" value="ABC_transporter_permease"/>
</dbReference>
<evidence type="ECO:0000256" key="2">
    <source>
        <dbReference type="ARBA" id="ARBA00022448"/>
    </source>
</evidence>
<feature type="domain" description="ABC transmembrane type-1" evidence="8">
    <location>
        <begin position="83"/>
        <end position="299"/>
    </location>
</feature>
<comment type="similarity">
    <text evidence="7">Belongs to the binding-protein-dependent transport system permease family.</text>
</comment>
<dbReference type="Pfam" id="PF00528">
    <property type="entry name" value="BPD_transp_1"/>
    <property type="match status" value="1"/>
</dbReference>
<keyword evidence="5 7" id="KW-1133">Transmembrane helix</keyword>